<reference evidence="3 4" key="1">
    <citation type="submission" date="2021-08" db="EMBL/GenBank/DDBJ databases">
        <title>Novel members of of the genus Stenotrophomonas from differernt environment.</title>
        <authorList>
            <person name="Deng Y."/>
        </authorList>
    </citation>
    <scope>NUCLEOTIDE SEQUENCE [LARGE SCALE GENOMIC DNA]</scope>
    <source>
        <strain evidence="3 4">CPCC 101365</strain>
    </source>
</reference>
<gene>
    <name evidence="3" type="ORF">K5L01_11055</name>
</gene>
<sequence>MKMLPSAAPLLLVLAMSACQKPAAPAAEPARQRDAAGQTTGLGNDKAPVRIDATAVWDGATDACRSDDPPTGRDCVVEAMRAAGATPAAIAAAQRLADRDDPGYVSAWDDRSGVGVATLEFPLRANTNEGTWLVDADGRTLDVDEDVLPDSARTETSAKAFFDRHPEAAPVAPAEAAGTAPLSEGGVRLLYSSPLRDCRACEDAGKVTIGYDFDAQRRFIGKQVVELR</sequence>
<protein>
    <recommendedName>
        <fullName evidence="5">Lipoprotein</fullName>
    </recommendedName>
</protein>
<comment type="caution">
    <text evidence="3">The sequence shown here is derived from an EMBL/GenBank/DDBJ whole genome shotgun (WGS) entry which is preliminary data.</text>
</comment>
<organism evidence="3 4">
    <name type="scientific">Stenotrophomonas mori</name>
    <dbReference type="NCBI Taxonomy" id="2871096"/>
    <lineage>
        <taxon>Bacteria</taxon>
        <taxon>Pseudomonadati</taxon>
        <taxon>Pseudomonadota</taxon>
        <taxon>Gammaproteobacteria</taxon>
        <taxon>Lysobacterales</taxon>
        <taxon>Lysobacteraceae</taxon>
        <taxon>Stenotrophomonas</taxon>
    </lineage>
</organism>
<keyword evidence="2" id="KW-0732">Signal</keyword>
<feature type="region of interest" description="Disordered" evidence="1">
    <location>
        <begin position="25"/>
        <end position="46"/>
    </location>
</feature>
<proteinExistence type="predicted"/>
<dbReference type="Proteomes" id="UP001431235">
    <property type="component" value="Unassembled WGS sequence"/>
</dbReference>
<feature type="signal peptide" evidence="2">
    <location>
        <begin position="1"/>
        <end position="26"/>
    </location>
</feature>
<accession>A0ABT0SIN6</accession>
<evidence type="ECO:0000313" key="4">
    <source>
        <dbReference type="Proteomes" id="UP001431235"/>
    </source>
</evidence>
<dbReference type="PROSITE" id="PS51257">
    <property type="entry name" value="PROKAR_LIPOPROTEIN"/>
    <property type="match status" value="1"/>
</dbReference>
<name>A0ABT0SIN6_9GAMM</name>
<evidence type="ECO:0000313" key="3">
    <source>
        <dbReference type="EMBL" id="MCL7715185.1"/>
    </source>
</evidence>
<feature type="chain" id="PRO_5046546153" description="Lipoprotein" evidence="2">
    <location>
        <begin position="27"/>
        <end position="228"/>
    </location>
</feature>
<keyword evidence="4" id="KW-1185">Reference proteome</keyword>
<evidence type="ECO:0008006" key="5">
    <source>
        <dbReference type="Google" id="ProtNLM"/>
    </source>
</evidence>
<dbReference type="EMBL" id="JAIKTS010000003">
    <property type="protein sequence ID" value="MCL7715185.1"/>
    <property type="molecule type" value="Genomic_DNA"/>
</dbReference>
<evidence type="ECO:0000256" key="1">
    <source>
        <dbReference type="SAM" id="MobiDB-lite"/>
    </source>
</evidence>
<evidence type="ECO:0000256" key="2">
    <source>
        <dbReference type="SAM" id="SignalP"/>
    </source>
</evidence>
<dbReference type="RefSeq" id="WP_250064563.1">
    <property type="nucleotide sequence ID" value="NZ_JAIKTS010000003.1"/>
</dbReference>